<comment type="caution">
    <text evidence="2">The sequence shown here is derived from an EMBL/GenBank/DDBJ whole genome shotgun (WGS) entry which is preliminary data.</text>
</comment>
<dbReference type="Proteomes" id="UP001168380">
    <property type="component" value="Unassembled WGS sequence"/>
</dbReference>
<dbReference type="RefSeq" id="WP_302711258.1">
    <property type="nucleotide sequence ID" value="NZ_JAULRT010000032.1"/>
</dbReference>
<name>A0ABT8TDC1_9GAMM</name>
<reference evidence="2" key="1">
    <citation type="submission" date="2023-07" db="EMBL/GenBank/DDBJ databases">
        <title>Gilvimarinus algae sp. nov., isolated from the surface of Kelp.</title>
        <authorList>
            <person name="Sun Y.Y."/>
            <person name="Gong Y."/>
            <person name="Du Z.J."/>
        </authorList>
    </citation>
    <scope>NUCLEOTIDE SEQUENCE</scope>
    <source>
        <strain evidence="2">SDUM040014</strain>
    </source>
</reference>
<evidence type="ECO:0008006" key="4">
    <source>
        <dbReference type="Google" id="ProtNLM"/>
    </source>
</evidence>
<accession>A0ABT8TDC1</accession>
<gene>
    <name evidence="2" type="ORF">QWI16_03050</name>
</gene>
<sequence length="100" mass="11198">MTVFSRLLATVLIIATFTAKAEAPAFEIPHSFVHTLTSSDLGRSYDIYVKVPARYHNEENRQKYYPVIYLNDGPYTFQVASGVTHLPMNMGKLEQALAGC</sequence>
<protein>
    <recommendedName>
        <fullName evidence="4">Esterase</fullName>
    </recommendedName>
</protein>
<evidence type="ECO:0000313" key="3">
    <source>
        <dbReference type="Proteomes" id="UP001168380"/>
    </source>
</evidence>
<organism evidence="2 3">
    <name type="scientific">Gilvimarinus algae</name>
    <dbReference type="NCBI Taxonomy" id="3058037"/>
    <lineage>
        <taxon>Bacteria</taxon>
        <taxon>Pseudomonadati</taxon>
        <taxon>Pseudomonadota</taxon>
        <taxon>Gammaproteobacteria</taxon>
        <taxon>Cellvibrionales</taxon>
        <taxon>Cellvibrionaceae</taxon>
        <taxon>Gilvimarinus</taxon>
    </lineage>
</organism>
<feature type="chain" id="PRO_5046666100" description="Esterase" evidence="1">
    <location>
        <begin position="22"/>
        <end position="100"/>
    </location>
</feature>
<evidence type="ECO:0000256" key="1">
    <source>
        <dbReference type="SAM" id="SignalP"/>
    </source>
</evidence>
<dbReference type="Gene3D" id="3.40.50.1820">
    <property type="entry name" value="alpha/beta hydrolase"/>
    <property type="match status" value="1"/>
</dbReference>
<dbReference type="SUPFAM" id="SSF53474">
    <property type="entry name" value="alpha/beta-Hydrolases"/>
    <property type="match status" value="1"/>
</dbReference>
<dbReference type="InterPro" id="IPR029058">
    <property type="entry name" value="AB_hydrolase_fold"/>
</dbReference>
<keyword evidence="1" id="KW-0732">Signal</keyword>
<feature type="signal peptide" evidence="1">
    <location>
        <begin position="1"/>
        <end position="21"/>
    </location>
</feature>
<proteinExistence type="predicted"/>
<evidence type="ECO:0000313" key="2">
    <source>
        <dbReference type="EMBL" id="MDO3381133.1"/>
    </source>
</evidence>
<dbReference type="EMBL" id="JAULRT010000032">
    <property type="protein sequence ID" value="MDO3381133.1"/>
    <property type="molecule type" value="Genomic_DNA"/>
</dbReference>
<keyword evidence="3" id="KW-1185">Reference proteome</keyword>